<feature type="transmembrane region" description="Helical" evidence="2">
    <location>
        <begin position="102"/>
        <end position="126"/>
    </location>
</feature>
<feature type="transmembrane region" description="Helical" evidence="2">
    <location>
        <begin position="147"/>
        <end position="165"/>
    </location>
</feature>
<evidence type="ECO:0000313" key="3">
    <source>
        <dbReference type="EMBL" id="CAE8582617.1"/>
    </source>
</evidence>
<dbReference type="EMBL" id="CAJNNV010000438">
    <property type="protein sequence ID" value="CAE8582617.1"/>
    <property type="molecule type" value="Genomic_DNA"/>
</dbReference>
<feature type="transmembrane region" description="Helical" evidence="2">
    <location>
        <begin position="338"/>
        <end position="358"/>
    </location>
</feature>
<dbReference type="Proteomes" id="UP000654075">
    <property type="component" value="Unassembled WGS sequence"/>
</dbReference>
<comment type="caution">
    <text evidence="3">The sequence shown here is derived from an EMBL/GenBank/DDBJ whole genome shotgun (WGS) entry which is preliminary data.</text>
</comment>
<sequence length="510" mass="57217">MARRDDGSEPVVRVTEPKRRKSDDLEDEAERVKHLPSLLDRIDAMGLSEEYAAYRERYLRWRQGEHQGARGDITAVDLKRRASEFFGYWYPSMEIWQWRRSLSYWIAVTFFEGSLFFMISSFMFCYAGKLGNLKMALTTWGYVAGKFNFIICTYLMCIETINLTAGKHKGGSPSRQTTRQQRSLSLLSLRTQASVSSTDSESSSSSDTDEKKEPLYFWPFHYRKALRNLEELGAGPWPYYASVIYFLGVGLFTVGLVAEFIPGLPEELVKWTLLISFLLGSIFFLLGGLAECVENEVFTSLSMDQGWWGAVLNTLGSAGFVIGAVLGFFPGFEYSASFCYGVGSAIFAVGSAVMIVMWKDEQFGLTFLAVLNNLDEGGRPKVPGQDEIQATETLSFYGTIFIMVYCLAGCLSVYNFTISIHNVFHLQESLGTLRIIQTSFNALLPCIFAHMLLVVNSSVLRTPRHAPFHQLYIATRWLSIAMVINSGGRVVEAILEVNNPFVSCTLAHSG</sequence>
<feature type="region of interest" description="Disordered" evidence="1">
    <location>
        <begin position="188"/>
        <end position="211"/>
    </location>
</feature>
<accession>A0A813D816</accession>
<feature type="transmembrane region" description="Helical" evidence="2">
    <location>
        <begin position="394"/>
        <end position="414"/>
    </location>
</feature>
<dbReference type="AlphaFoldDB" id="A0A813D816"/>
<keyword evidence="2" id="KW-0812">Transmembrane</keyword>
<evidence type="ECO:0000256" key="2">
    <source>
        <dbReference type="SAM" id="Phobius"/>
    </source>
</evidence>
<keyword evidence="2" id="KW-0472">Membrane</keyword>
<feature type="transmembrane region" description="Helical" evidence="2">
    <location>
        <begin position="307"/>
        <end position="329"/>
    </location>
</feature>
<feature type="transmembrane region" description="Helical" evidence="2">
    <location>
        <begin position="239"/>
        <end position="261"/>
    </location>
</feature>
<feature type="compositionally biased region" description="Low complexity" evidence="1">
    <location>
        <begin position="188"/>
        <end position="206"/>
    </location>
</feature>
<proteinExistence type="predicted"/>
<evidence type="ECO:0000256" key="1">
    <source>
        <dbReference type="SAM" id="MobiDB-lite"/>
    </source>
</evidence>
<feature type="transmembrane region" description="Helical" evidence="2">
    <location>
        <begin position="435"/>
        <end position="455"/>
    </location>
</feature>
<feature type="transmembrane region" description="Helical" evidence="2">
    <location>
        <begin position="268"/>
        <end position="287"/>
    </location>
</feature>
<protein>
    <submittedName>
        <fullName evidence="3">Uncharacterized protein</fullName>
    </submittedName>
</protein>
<keyword evidence="2" id="KW-1133">Transmembrane helix</keyword>
<name>A0A813D816_POLGL</name>
<evidence type="ECO:0000313" key="4">
    <source>
        <dbReference type="Proteomes" id="UP000654075"/>
    </source>
</evidence>
<organism evidence="3 4">
    <name type="scientific">Polarella glacialis</name>
    <name type="common">Dinoflagellate</name>
    <dbReference type="NCBI Taxonomy" id="89957"/>
    <lineage>
        <taxon>Eukaryota</taxon>
        <taxon>Sar</taxon>
        <taxon>Alveolata</taxon>
        <taxon>Dinophyceae</taxon>
        <taxon>Suessiales</taxon>
        <taxon>Suessiaceae</taxon>
        <taxon>Polarella</taxon>
    </lineage>
</organism>
<gene>
    <name evidence="3" type="ORF">PGLA1383_LOCUS1615</name>
</gene>
<keyword evidence="4" id="KW-1185">Reference proteome</keyword>
<feature type="region of interest" description="Disordered" evidence="1">
    <location>
        <begin position="1"/>
        <end position="28"/>
    </location>
</feature>
<reference evidence="3" key="1">
    <citation type="submission" date="2021-02" db="EMBL/GenBank/DDBJ databases">
        <authorList>
            <person name="Dougan E. K."/>
            <person name="Rhodes N."/>
            <person name="Thang M."/>
            <person name="Chan C."/>
        </authorList>
    </citation>
    <scope>NUCLEOTIDE SEQUENCE</scope>
</reference>